<dbReference type="InterPro" id="IPR004360">
    <property type="entry name" value="Glyas_Fos-R_dOase_dom"/>
</dbReference>
<dbReference type="InterPro" id="IPR037523">
    <property type="entry name" value="VOC_core"/>
</dbReference>
<comment type="caution">
    <text evidence="10">The sequence shown here is derived from an EMBL/GenBank/DDBJ whole genome shotgun (WGS) entry which is preliminary data.</text>
</comment>
<keyword evidence="11" id="KW-1185">Reference proteome</keyword>
<proteinExistence type="inferred from homology"/>
<keyword evidence="7 8" id="KW-0408">Iron</keyword>
<evidence type="ECO:0000256" key="5">
    <source>
        <dbReference type="ARBA" id="ARBA00022964"/>
    </source>
</evidence>
<name>A0ABW4MDF8_9SPHN</name>
<dbReference type="RefSeq" id="WP_381512664.1">
    <property type="nucleotide sequence ID" value="NZ_JBHUEL010000004.1"/>
</dbReference>
<protein>
    <submittedName>
        <fullName evidence="10">VOC family protein</fullName>
    </submittedName>
</protein>
<sequence>MSEVTELGYVTIGVSDLAAWDAFASQILGLEVVAGETAKTRYLRMDYWHHRIKLIEDGTDDLAAMGLRVAGVLEFREMAQRLEAAGIAVKIGSKEEAEARHVLEIMFLKDPNGIPIELFHGPLVQYDKPFHPGHRMHAGFKTAGGGFGHMMVNRRAEFDEIHAFYTLLGLRGGVEYKIPMPMMPEPVELMFLHCNQRQHTLAFGPPEDKRINHLMFELERIEDVGLAHDLVKRAGIPVVIEPGSHANDHNFSFYFKNPSGFLNELGWGGRQPTGQSEYYQRDAFGHDPVMENMKGFMVPA</sequence>
<dbReference type="InterPro" id="IPR000486">
    <property type="entry name" value="Xdiol_ring_cleave_dOase_1/2"/>
</dbReference>
<dbReference type="InterPro" id="IPR029068">
    <property type="entry name" value="Glyas_Bleomycin-R_OHBP_Dase"/>
</dbReference>
<evidence type="ECO:0000259" key="9">
    <source>
        <dbReference type="PROSITE" id="PS51819"/>
    </source>
</evidence>
<keyword evidence="3" id="KW-0479">Metal-binding</keyword>
<dbReference type="Pfam" id="PF22632">
    <property type="entry name" value="BphC_D1"/>
    <property type="match status" value="1"/>
</dbReference>
<keyword evidence="5 8" id="KW-0223">Dioxygenase</keyword>
<evidence type="ECO:0000256" key="3">
    <source>
        <dbReference type="ARBA" id="ARBA00022723"/>
    </source>
</evidence>
<dbReference type="SUPFAM" id="SSF54593">
    <property type="entry name" value="Glyoxalase/Bleomycin resistance protein/Dihydroxybiphenyl dioxygenase"/>
    <property type="match status" value="1"/>
</dbReference>
<evidence type="ECO:0000256" key="1">
    <source>
        <dbReference type="ARBA" id="ARBA00001954"/>
    </source>
</evidence>
<evidence type="ECO:0000256" key="8">
    <source>
        <dbReference type="RuleBase" id="RU000683"/>
    </source>
</evidence>
<comment type="similarity">
    <text evidence="2 8">Belongs to the extradiol ring-cleavage dioxygenase family.</text>
</comment>
<dbReference type="EMBL" id="JBHUEL010000004">
    <property type="protein sequence ID" value="MFD1766498.1"/>
    <property type="molecule type" value="Genomic_DNA"/>
</dbReference>
<evidence type="ECO:0000313" key="10">
    <source>
        <dbReference type="EMBL" id="MFD1766498.1"/>
    </source>
</evidence>
<keyword evidence="4 8" id="KW-0058">Aromatic hydrocarbons catabolism</keyword>
<feature type="domain" description="VOC" evidence="9">
    <location>
        <begin position="146"/>
        <end position="268"/>
    </location>
</feature>
<evidence type="ECO:0000256" key="4">
    <source>
        <dbReference type="ARBA" id="ARBA00022797"/>
    </source>
</evidence>
<comment type="cofactor">
    <cofactor evidence="1 8">
        <name>Fe(2+)</name>
        <dbReference type="ChEBI" id="CHEBI:29033"/>
    </cofactor>
</comment>
<dbReference type="CDD" id="cd07252">
    <property type="entry name" value="BphC1-RGP6_N_like"/>
    <property type="match status" value="1"/>
</dbReference>
<dbReference type="Proteomes" id="UP001597215">
    <property type="component" value="Unassembled WGS sequence"/>
</dbReference>
<evidence type="ECO:0000313" key="11">
    <source>
        <dbReference type="Proteomes" id="UP001597215"/>
    </source>
</evidence>
<dbReference type="PROSITE" id="PS51819">
    <property type="entry name" value="VOC"/>
    <property type="match status" value="2"/>
</dbReference>
<gene>
    <name evidence="10" type="ORF">ACFSAG_06545</name>
</gene>
<keyword evidence="6 8" id="KW-0560">Oxidoreductase</keyword>
<dbReference type="Gene3D" id="3.10.180.10">
    <property type="entry name" value="2,3-Dihydroxybiphenyl 1,2-Dioxygenase, domain 1"/>
    <property type="match status" value="2"/>
</dbReference>
<accession>A0ABW4MDF8</accession>
<organism evidence="10 11">
    <name type="scientific">Sphingorhabdus buctiana</name>
    <dbReference type="NCBI Taxonomy" id="1508805"/>
    <lineage>
        <taxon>Bacteria</taxon>
        <taxon>Pseudomonadati</taxon>
        <taxon>Pseudomonadota</taxon>
        <taxon>Alphaproteobacteria</taxon>
        <taxon>Sphingomonadales</taxon>
        <taxon>Sphingomonadaceae</taxon>
        <taxon>Sphingorhabdus</taxon>
    </lineage>
</organism>
<dbReference type="PROSITE" id="PS00082">
    <property type="entry name" value="EXTRADIOL_DIOXYGENAS"/>
    <property type="match status" value="1"/>
</dbReference>
<feature type="domain" description="VOC" evidence="9">
    <location>
        <begin position="6"/>
        <end position="121"/>
    </location>
</feature>
<evidence type="ECO:0000256" key="2">
    <source>
        <dbReference type="ARBA" id="ARBA00008784"/>
    </source>
</evidence>
<evidence type="ECO:0000256" key="6">
    <source>
        <dbReference type="ARBA" id="ARBA00023002"/>
    </source>
</evidence>
<reference evidence="11" key="1">
    <citation type="journal article" date="2019" name="Int. J. Syst. Evol. Microbiol.">
        <title>The Global Catalogue of Microorganisms (GCM) 10K type strain sequencing project: providing services to taxonomists for standard genome sequencing and annotation.</title>
        <authorList>
            <consortium name="The Broad Institute Genomics Platform"/>
            <consortium name="The Broad Institute Genome Sequencing Center for Infectious Disease"/>
            <person name="Wu L."/>
            <person name="Ma J."/>
        </authorList>
    </citation>
    <scope>NUCLEOTIDE SEQUENCE [LARGE SCALE GENOMIC DNA]</scope>
    <source>
        <strain evidence="11">CGMCC 1.12449</strain>
    </source>
</reference>
<evidence type="ECO:0000256" key="7">
    <source>
        <dbReference type="ARBA" id="ARBA00023004"/>
    </source>
</evidence>
<dbReference type="Pfam" id="PF00903">
    <property type="entry name" value="Glyoxalase"/>
    <property type="match status" value="1"/>
</dbReference>